<dbReference type="PANTHER" id="PTHR13237">
    <property type="entry name" value="SOMETHING ABOUT SILENCING PROTEIN 10-RELATED"/>
    <property type="match status" value="1"/>
</dbReference>
<evidence type="ECO:0000313" key="3">
    <source>
        <dbReference type="Proteomes" id="UP000623467"/>
    </source>
</evidence>
<dbReference type="InterPro" id="IPR007146">
    <property type="entry name" value="Sas10/Utp3/C1D"/>
</dbReference>
<gene>
    <name evidence="2" type="ORF">MSAN_01269600</name>
</gene>
<protein>
    <submittedName>
        <fullName evidence="2">Uncharacterized protein</fullName>
    </submittedName>
</protein>
<evidence type="ECO:0000256" key="1">
    <source>
        <dbReference type="SAM" id="MobiDB-lite"/>
    </source>
</evidence>
<comment type="caution">
    <text evidence="2">The sequence shown here is derived from an EMBL/GenBank/DDBJ whole genome shotgun (WGS) entry which is preliminary data.</text>
</comment>
<dbReference type="OrthoDB" id="203440at2759"/>
<organism evidence="2 3">
    <name type="scientific">Mycena sanguinolenta</name>
    <dbReference type="NCBI Taxonomy" id="230812"/>
    <lineage>
        <taxon>Eukaryota</taxon>
        <taxon>Fungi</taxon>
        <taxon>Dikarya</taxon>
        <taxon>Basidiomycota</taxon>
        <taxon>Agaricomycotina</taxon>
        <taxon>Agaricomycetes</taxon>
        <taxon>Agaricomycetidae</taxon>
        <taxon>Agaricales</taxon>
        <taxon>Marasmiineae</taxon>
        <taxon>Mycenaceae</taxon>
        <taxon>Mycena</taxon>
    </lineage>
</organism>
<evidence type="ECO:0000313" key="2">
    <source>
        <dbReference type="EMBL" id="KAF7359272.1"/>
    </source>
</evidence>
<dbReference type="GO" id="GO:0000462">
    <property type="term" value="P:maturation of SSU-rRNA from tricistronic rRNA transcript (SSU-rRNA, 5.8S rRNA, LSU-rRNA)"/>
    <property type="evidence" value="ECO:0007669"/>
    <property type="project" value="TreeGrafter"/>
</dbReference>
<dbReference type="GO" id="GO:0032040">
    <property type="term" value="C:small-subunit processome"/>
    <property type="evidence" value="ECO:0007669"/>
    <property type="project" value="TreeGrafter"/>
</dbReference>
<dbReference type="EMBL" id="JACAZH010000009">
    <property type="protein sequence ID" value="KAF7359272.1"/>
    <property type="molecule type" value="Genomic_DNA"/>
</dbReference>
<reference evidence="2" key="1">
    <citation type="submission" date="2020-05" db="EMBL/GenBank/DDBJ databases">
        <title>Mycena genomes resolve the evolution of fungal bioluminescence.</title>
        <authorList>
            <person name="Tsai I.J."/>
        </authorList>
    </citation>
    <scope>NUCLEOTIDE SEQUENCE</scope>
    <source>
        <strain evidence="2">160909Yilan</strain>
    </source>
</reference>
<dbReference type="Pfam" id="PF04000">
    <property type="entry name" value="Sas10_Utp3"/>
    <property type="match status" value="1"/>
</dbReference>
<keyword evidence="3" id="KW-1185">Reference proteome</keyword>
<feature type="region of interest" description="Disordered" evidence="1">
    <location>
        <begin position="147"/>
        <end position="187"/>
    </location>
</feature>
<dbReference type="Proteomes" id="UP000623467">
    <property type="component" value="Unassembled WGS sequence"/>
</dbReference>
<dbReference type="AlphaFoldDB" id="A0A8H6YIM8"/>
<feature type="compositionally biased region" description="Polar residues" evidence="1">
    <location>
        <begin position="90"/>
        <end position="102"/>
    </location>
</feature>
<sequence length="265" mass="28277">MSVDVLVLFHTDAPSGAPDAAGFLTLMGDMTASFAAARSALAALHNNADLTTPNPNGISLLGLKPQLLLSYMQSLVLLSAHRALGHTISERSPPTQPFSDPQRSARGADAGDLVDGMVTGRVVLEKVRLLEGRMRYQIEKLVRAAQAPESAPDAAVDDPLAFRPNPANLLNQDGEASDVSDNGNNEDYHNDREVLDDGIYRPPRLAPVPYTAAPTKGGKKLRAPPVPSALRALHDPSSAAYRIYLWAGRYARARVCPCQASAPPD</sequence>
<proteinExistence type="predicted"/>
<accession>A0A8H6YIM8</accession>
<dbReference type="PANTHER" id="PTHR13237:SF9">
    <property type="entry name" value="NEUROGUIDIN"/>
    <property type="match status" value="1"/>
</dbReference>
<feature type="region of interest" description="Disordered" evidence="1">
    <location>
        <begin position="88"/>
        <end position="111"/>
    </location>
</feature>
<name>A0A8H6YIM8_9AGAR</name>